<dbReference type="SMART" id="SM00863">
    <property type="entry name" value="tRNA_SAD"/>
    <property type="match status" value="1"/>
</dbReference>
<dbReference type="GO" id="GO:0046872">
    <property type="term" value="F:metal ion binding"/>
    <property type="evidence" value="ECO:0007669"/>
    <property type="project" value="UniProtKB-KW"/>
</dbReference>
<dbReference type="InterPro" id="IPR051335">
    <property type="entry name" value="Alanyl-tRNA_Editing_Enzymes"/>
</dbReference>
<keyword evidence="6" id="KW-0030">Aminoacyl-tRNA synthetase</keyword>
<dbReference type="Gene3D" id="2.40.30.130">
    <property type="match status" value="1"/>
</dbReference>
<dbReference type="PANTHER" id="PTHR43462">
    <property type="entry name" value="ALANYL-TRNA EDITING PROTEIN"/>
    <property type="match status" value="1"/>
</dbReference>
<evidence type="ECO:0000256" key="2">
    <source>
        <dbReference type="ARBA" id="ARBA00004496"/>
    </source>
</evidence>
<evidence type="ECO:0000256" key="3">
    <source>
        <dbReference type="ARBA" id="ARBA00022723"/>
    </source>
</evidence>
<proteinExistence type="predicted"/>
<keyword evidence="4" id="KW-0862">Zinc</keyword>
<organism evidence="6">
    <name type="scientific">sediment metagenome</name>
    <dbReference type="NCBI Taxonomy" id="749907"/>
    <lineage>
        <taxon>unclassified sequences</taxon>
        <taxon>metagenomes</taxon>
        <taxon>ecological metagenomes</taxon>
    </lineage>
</organism>
<dbReference type="GO" id="GO:0005737">
    <property type="term" value="C:cytoplasm"/>
    <property type="evidence" value="ECO:0007669"/>
    <property type="project" value="UniProtKB-SubCell"/>
</dbReference>
<reference evidence="6" key="1">
    <citation type="submission" date="2010-07" db="EMBL/GenBank/DDBJ databases">
        <authorList>
            <consortium name="CONSOLIDER consortium CSD2007-00005"/>
            <person name="Guazzaroni M.-E."/>
            <person name="Richter M."/>
            <person name="Garcia-Salamanca A."/>
            <person name="Yarza P."/>
            <person name="Ferrer M."/>
        </authorList>
    </citation>
    <scope>NUCLEOTIDE SEQUENCE</scope>
</reference>
<dbReference type="EMBL" id="ADZX01000471">
    <property type="protein sequence ID" value="EFK96480.1"/>
    <property type="molecule type" value="Genomic_DNA"/>
</dbReference>
<comment type="cofactor">
    <cofactor evidence="1">
        <name>Zn(2+)</name>
        <dbReference type="ChEBI" id="CHEBI:29105"/>
    </cofactor>
</comment>
<dbReference type="EC" id="6.1.1.-" evidence="6"/>
<dbReference type="InterPro" id="IPR012947">
    <property type="entry name" value="tRNA_SAD"/>
</dbReference>
<dbReference type="GO" id="GO:0003676">
    <property type="term" value="F:nucleic acid binding"/>
    <property type="evidence" value="ECO:0007669"/>
    <property type="project" value="InterPro"/>
</dbReference>
<feature type="domain" description="Alanyl-transfer RNA synthetases family profile" evidence="5">
    <location>
        <begin position="1"/>
        <end position="245"/>
    </location>
</feature>
<dbReference type="SUPFAM" id="SSF50447">
    <property type="entry name" value="Translation proteins"/>
    <property type="match status" value="1"/>
</dbReference>
<dbReference type="InterPro" id="IPR018163">
    <property type="entry name" value="Thr/Ala-tRNA-synth_IIc_edit"/>
</dbReference>
<dbReference type="GO" id="GO:0005524">
    <property type="term" value="F:ATP binding"/>
    <property type="evidence" value="ECO:0007669"/>
    <property type="project" value="InterPro"/>
</dbReference>
<dbReference type="InterPro" id="IPR009000">
    <property type="entry name" value="Transl_B-barrel_sf"/>
</dbReference>
<dbReference type="Gene3D" id="3.30.980.10">
    <property type="entry name" value="Threonyl-trna Synthetase, Chain A, domain 2"/>
    <property type="match status" value="1"/>
</dbReference>
<accession>D9PIY3</accession>
<dbReference type="AlphaFoldDB" id="D9PIY3"/>
<gene>
    <name evidence="6" type="ORF">LDC_1492</name>
</gene>
<protein>
    <submittedName>
        <fullName evidence="6">Alanyl-tRNA synthetase</fullName>
        <ecNumber evidence="6">6.1.1.-</ecNumber>
    </submittedName>
</protein>
<dbReference type="PROSITE" id="PS50860">
    <property type="entry name" value="AA_TRNA_LIGASE_II_ALA"/>
    <property type="match status" value="1"/>
</dbReference>
<dbReference type="Pfam" id="PF07973">
    <property type="entry name" value="tRNA_SAD"/>
    <property type="match status" value="1"/>
</dbReference>
<evidence type="ECO:0000259" key="5">
    <source>
        <dbReference type="PROSITE" id="PS50860"/>
    </source>
</evidence>
<dbReference type="PANTHER" id="PTHR43462:SF1">
    <property type="entry name" value="ALANYL-TRNA EDITING PROTEIN AARSD1"/>
    <property type="match status" value="1"/>
</dbReference>
<keyword evidence="6" id="KW-0436">Ligase</keyword>
<dbReference type="Pfam" id="PF01411">
    <property type="entry name" value="tRNA-synt_2c"/>
    <property type="match status" value="1"/>
</dbReference>
<name>D9PIY3_9ZZZZ</name>
<dbReference type="GO" id="GO:0006419">
    <property type="term" value="P:alanyl-tRNA aminoacylation"/>
    <property type="evidence" value="ECO:0007669"/>
    <property type="project" value="InterPro"/>
</dbReference>
<dbReference type="SUPFAM" id="SSF55186">
    <property type="entry name" value="ThrRS/AlaRS common domain"/>
    <property type="match status" value="1"/>
</dbReference>
<dbReference type="GO" id="GO:0004813">
    <property type="term" value="F:alanine-tRNA ligase activity"/>
    <property type="evidence" value="ECO:0007669"/>
    <property type="project" value="InterPro"/>
</dbReference>
<evidence type="ECO:0000256" key="1">
    <source>
        <dbReference type="ARBA" id="ARBA00001947"/>
    </source>
</evidence>
<comment type="caution">
    <text evidence="6">The sequence shown here is derived from an EMBL/GenBank/DDBJ whole genome shotgun (WGS) entry which is preliminary data.</text>
</comment>
<reference evidence="6" key="2">
    <citation type="journal article" date="2011" name="Microb. Ecol.">
        <title>Taxonomic and Functional Metagenomic Profiling of the Microbial Community in the Anoxic Sediment of a Sub-saline Shallow Lake (Laguna de Carrizo, Central Spain).</title>
        <authorList>
            <person name="Ferrer M."/>
            <person name="Guazzaroni M.E."/>
            <person name="Richter M."/>
            <person name="Garcia-Salamanca A."/>
            <person name="Yarza P."/>
            <person name="Suarez-Suarez A."/>
            <person name="Solano J."/>
            <person name="Alcaide M."/>
            <person name="van Dillewijn P."/>
            <person name="Molina-Henares M.A."/>
            <person name="Lopez-Cortes N."/>
            <person name="Al-Ramahi Y."/>
            <person name="Guerrero C."/>
            <person name="Acosta A."/>
            <person name="de Eugenio L.I."/>
            <person name="Martinez V."/>
            <person name="Marques S."/>
            <person name="Rojo F."/>
            <person name="Santero E."/>
            <person name="Genilloud O."/>
            <person name="Perez-Perez J."/>
            <person name="Rossello-Mora R."/>
            <person name="Ramos J.L."/>
        </authorList>
    </citation>
    <scope>NUCLEOTIDE SEQUENCE</scope>
</reference>
<sequence length="245" mass="27374">METHATRRIYLNDDHCFEAEATVVEVRENSIAFDQTCFYPGGGGQPSDEGMLALESGEILEITSAHSDPDDIIWHLSKSQPPSGIVGQAVKLMLNRERRLALMSYHTVLHVLNTVALRNYGAWITGVQIAPDYSRIDFKIEGFSAALCSELEQKVNAVLNENHAVTSYFIPEEEFLKRDDLLRTLEVKPPVSHGRVRVVEIHGFDAQACGGTHVKNTAEVGKFSVFRTENKGKINKRLYVRLSSC</sequence>
<evidence type="ECO:0000313" key="6">
    <source>
        <dbReference type="EMBL" id="EFK96480.1"/>
    </source>
</evidence>
<keyword evidence="3" id="KW-0479">Metal-binding</keyword>
<dbReference type="GO" id="GO:0002161">
    <property type="term" value="F:aminoacyl-tRNA deacylase activity"/>
    <property type="evidence" value="ECO:0007669"/>
    <property type="project" value="UniProtKB-ARBA"/>
</dbReference>
<dbReference type="InterPro" id="IPR018164">
    <property type="entry name" value="Ala-tRNA-synth_IIc_N"/>
</dbReference>
<dbReference type="InterPro" id="IPR018165">
    <property type="entry name" value="Ala-tRNA-synth_IIc_core"/>
</dbReference>
<evidence type="ECO:0000256" key="4">
    <source>
        <dbReference type="ARBA" id="ARBA00022833"/>
    </source>
</evidence>
<comment type="subcellular location">
    <subcellularLocation>
        <location evidence="2">Cytoplasm</location>
    </subcellularLocation>
</comment>